<name>A0A6A7C8C8_9PEZI</name>
<evidence type="ECO:0000313" key="3">
    <source>
        <dbReference type="EMBL" id="KAF2863487.1"/>
    </source>
</evidence>
<keyword evidence="2" id="KW-0812">Transmembrane</keyword>
<gene>
    <name evidence="3" type="ORF">K470DRAFT_288232</name>
</gene>
<accession>A0A6A7C8C8</accession>
<evidence type="ECO:0000256" key="1">
    <source>
        <dbReference type="SAM" id="MobiDB-lite"/>
    </source>
</evidence>
<evidence type="ECO:0000256" key="2">
    <source>
        <dbReference type="SAM" id="Phobius"/>
    </source>
</evidence>
<feature type="region of interest" description="Disordered" evidence="1">
    <location>
        <begin position="1"/>
        <end position="23"/>
    </location>
</feature>
<reference evidence="3" key="1">
    <citation type="journal article" date="2020" name="Stud. Mycol.">
        <title>101 Dothideomycetes genomes: a test case for predicting lifestyles and emergence of pathogens.</title>
        <authorList>
            <person name="Haridas S."/>
            <person name="Albert R."/>
            <person name="Binder M."/>
            <person name="Bloem J."/>
            <person name="Labutti K."/>
            <person name="Salamov A."/>
            <person name="Andreopoulos B."/>
            <person name="Baker S."/>
            <person name="Barry K."/>
            <person name="Bills G."/>
            <person name="Bluhm B."/>
            <person name="Cannon C."/>
            <person name="Castanera R."/>
            <person name="Culley D."/>
            <person name="Daum C."/>
            <person name="Ezra D."/>
            <person name="Gonzalez J."/>
            <person name="Henrissat B."/>
            <person name="Kuo A."/>
            <person name="Liang C."/>
            <person name="Lipzen A."/>
            <person name="Lutzoni F."/>
            <person name="Magnuson J."/>
            <person name="Mondo S."/>
            <person name="Nolan M."/>
            <person name="Ohm R."/>
            <person name="Pangilinan J."/>
            <person name="Park H.-J."/>
            <person name="Ramirez L."/>
            <person name="Alfaro M."/>
            <person name="Sun H."/>
            <person name="Tritt A."/>
            <person name="Yoshinaga Y."/>
            <person name="Zwiers L.-H."/>
            <person name="Turgeon B."/>
            <person name="Goodwin S."/>
            <person name="Spatafora J."/>
            <person name="Crous P."/>
            <person name="Grigoriev I."/>
        </authorList>
    </citation>
    <scope>NUCLEOTIDE SEQUENCE</scope>
    <source>
        <strain evidence="3">CBS 480.64</strain>
    </source>
</reference>
<keyword evidence="4" id="KW-1185">Reference proteome</keyword>
<keyword evidence="2" id="KW-1133">Transmembrane helix</keyword>
<feature type="transmembrane region" description="Helical" evidence="2">
    <location>
        <begin position="48"/>
        <end position="69"/>
    </location>
</feature>
<keyword evidence="2" id="KW-0472">Membrane</keyword>
<protein>
    <submittedName>
        <fullName evidence="3">Uncharacterized protein</fullName>
    </submittedName>
</protein>
<dbReference type="EMBL" id="MU005960">
    <property type="protein sequence ID" value="KAF2863487.1"/>
    <property type="molecule type" value="Genomic_DNA"/>
</dbReference>
<sequence length="242" mass="26274">MTARGDRWISKRHNGSQGTDSGGDYKITNFQNVPIQLDAVVKANLPEFAAITLLTNLSTASILFLGSFLHVKRVNLIARQALPENGPASEITAALCLLAYVISADSCDKYLSTGGSIIWESLAFLQRVYAAIWASLIEAVHMALDTNVSRPFGFPPFYAAKAYMAYYTYATTVINNGSTLHSTLTITNGTPTLWLGTATIRTANATLGQHPPPRIRAAFKQRINTANPSIIANKDESTITHK</sequence>
<dbReference type="Proteomes" id="UP000799421">
    <property type="component" value="Unassembled WGS sequence"/>
</dbReference>
<organism evidence="3 4">
    <name type="scientific">Piedraia hortae CBS 480.64</name>
    <dbReference type="NCBI Taxonomy" id="1314780"/>
    <lineage>
        <taxon>Eukaryota</taxon>
        <taxon>Fungi</taxon>
        <taxon>Dikarya</taxon>
        <taxon>Ascomycota</taxon>
        <taxon>Pezizomycotina</taxon>
        <taxon>Dothideomycetes</taxon>
        <taxon>Dothideomycetidae</taxon>
        <taxon>Capnodiales</taxon>
        <taxon>Piedraiaceae</taxon>
        <taxon>Piedraia</taxon>
    </lineage>
</organism>
<dbReference type="AlphaFoldDB" id="A0A6A7C8C8"/>
<proteinExistence type="predicted"/>
<evidence type="ECO:0000313" key="4">
    <source>
        <dbReference type="Proteomes" id="UP000799421"/>
    </source>
</evidence>